<dbReference type="HOGENOM" id="CLU_009736_3_0_0"/>
<comment type="similarity">
    <text evidence="1">Belongs to the RecJ family.</text>
</comment>
<evidence type="ECO:0000256" key="4">
    <source>
        <dbReference type="ARBA" id="ARBA00022801"/>
    </source>
</evidence>
<dbReference type="AlphaFoldDB" id="A8F454"/>
<proteinExistence type="inferred from homology"/>
<feature type="domain" description="DHHA1" evidence="7">
    <location>
        <begin position="345"/>
        <end position="435"/>
    </location>
</feature>
<dbReference type="GO" id="GO:0003676">
    <property type="term" value="F:nucleic acid binding"/>
    <property type="evidence" value="ECO:0007669"/>
    <property type="project" value="InterPro"/>
</dbReference>
<dbReference type="GO" id="GO:0006310">
    <property type="term" value="P:DNA recombination"/>
    <property type="evidence" value="ECO:0007669"/>
    <property type="project" value="InterPro"/>
</dbReference>
<name>A8F454_PSELT</name>
<dbReference type="InterPro" id="IPR038763">
    <property type="entry name" value="DHH_sf"/>
</dbReference>
<dbReference type="Pfam" id="PF01368">
    <property type="entry name" value="DHH"/>
    <property type="match status" value="1"/>
</dbReference>
<dbReference type="InterPro" id="IPR001667">
    <property type="entry name" value="DDH_dom"/>
</dbReference>
<gene>
    <name evidence="9" type="ordered locus">Tlet_0371</name>
</gene>
<feature type="domain" description="DDH" evidence="6">
    <location>
        <begin position="78"/>
        <end position="228"/>
    </location>
</feature>
<dbReference type="eggNOG" id="COG0608">
    <property type="taxonomic scope" value="Bacteria"/>
</dbReference>
<dbReference type="PANTHER" id="PTHR30255">
    <property type="entry name" value="SINGLE-STRANDED-DNA-SPECIFIC EXONUCLEASE RECJ"/>
    <property type="match status" value="1"/>
</dbReference>
<feature type="domain" description="RecJ OB" evidence="8">
    <location>
        <begin position="449"/>
        <end position="540"/>
    </location>
</feature>
<dbReference type="InterPro" id="IPR051673">
    <property type="entry name" value="SSDNA_exonuclease_RecJ"/>
</dbReference>
<keyword evidence="4" id="KW-0378">Hydrolase</keyword>
<accession>A8F454</accession>
<dbReference type="Proteomes" id="UP000002016">
    <property type="component" value="Chromosome"/>
</dbReference>
<dbReference type="RefSeq" id="WP_012002419.1">
    <property type="nucleotide sequence ID" value="NC_009828.1"/>
</dbReference>
<keyword evidence="10" id="KW-1185">Reference proteome</keyword>
<evidence type="ECO:0000256" key="1">
    <source>
        <dbReference type="ARBA" id="ARBA00005915"/>
    </source>
</evidence>
<dbReference type="KEGG" id="tle:Tlet_0371"/>
<dbReference type="InterPro" id="IPR004610">
    <property type="entry name" value="RecJ"/>
</dbReference>
<evidence type="ECO:0000259" key="7">
    <source>
        <dbReference type="Pfam" id="PF02272"/>
    </source>
</evidence>
<dbReference type="InterPro" id="IPR003156">
    <property type="entry name" value="DHHA1_dom"/>
</dbReference>
<dbReference type="STRING" id="416591.Tlet_0371"/>
<reference evidence="9 10" key="1">
    <citation type="submission" date="2007-08" db="EMBL/GenBank/DDBJ databases">
        <title>Complete sequence of Thermotoga lettingae TMO.</title>
        <authorList>
            <consortium name="US DOE Joint Genome Institute"/>
            <person name="Copeland A."/>
            <person name="Lucas S."/>
            <person name="Lapidus A."/>
            <person name="Barry K."/>
            <person name="Glavina del Rio T."/>
            <person name="Dalin E."/>
            <person name="Tice H."/>
            <person name="Pitluck S."/>
            <person name="Foster B."/>
            <person name="Bruce D."/>
            <person name="Schmutz J."/>
            <person name="Larimer F."/>
            <person name="Land M."/>
            <person name="Hauser L."/>
            <person name="Kyrpides N."/>
            <person name="Mikhailova N."/>
            <person name="Nelson K."/>
            <person name="Gogarten J.P."/>
            <person name="Noll K."/>
            <person name="Richardson P."/>
        </authorList>
    </citation>
    <scope>NUCLEOTIDE SEQUENCE [LARGE SCALE GENOMIC DNA]</scope>
    <source>
        <strain evidence="10">ATCC BAA-301 / DSM 14385 / NBRC 107922 / TMO</strain>
    </source>
</reference>
<dbReference type="NCBIfam" id="TIGR00644">
    <property type="entry name" value="recJ"/>
    <property type="match status" value="1"/>
</dbReference>
<sequence>MRWIIKQVDQQKVEFLSQEAGISLFLAKILVNRGIEDPKIANRFLKPSILDLHDPFLLRDMDRVVELLLKAREENIPVLIYGDYDADGITGIAVYKEFLDRYGWVTDYYIPKRMDEGYGIQPAVIEQFFKKFNKGIVLTVDCGITAIEAVEFAKKFNCLVLITDHHEVGEQLPDAAAVVDPKRPDDDYPFKDLAGVGVAFKVVSAISQKLNIQIEEIFDLLEFVAIGTIADMVKLVDENRFMVKTGLEKLKRTGKPGLSILFKRLGINEPDSRDIGYRVAPKLNAAGRLDSADDAFELLISRDETSAEKLVNLLFEYNSTRQEIESEIFMRAVEQIEERGLHKDPIIVVKGDNWHVGVIGIVATRLVHRYGKPVMVISNSDGIARGSARSIPNLNLIELLQPLSSYFYEFGGHPLAVGFSLDSNNVDDFAELLRNFEIPIEDVPDVLEIDEDLQLEQINEETLKDIGKLEPFGHGNNEPIFVARNVIAESIKFFGQNHANVKMNFTVNGAKIEAIGFGLDHAFDKSIYECNKVDIVFSIRNHRHPFSINIIDFSIIKDYQDTHQATENIEILQKNSHLNHILEQLKGGKLFILDLRTRNALYYWLKEKSKIRCAVISLNNIISSQVHQSLLRHIQKPIEYLNSLCKSGSEDFAFMTMSYFMAEKEEVMKRFDLFFINELSVFTLFQNNSQVAEFLDFVSSNCDKFVAVTVKNPEKLLSFANELGFEVTYERSLKPSYGLTDASNEIDLIINDASCFLFSDQRKLSSFYKKLKTTIKNKEILMYSHSLKPSYRAGVVNYIKRKKPVKLVSSTNTDGLPTLLGQETEIAILDAPLTLFEILDAISYNCNDQLLDLCFTEENVVERENELNELFPSRSVLREIILQIGERKVSQDELMEYVVRQGYFGSFSYARIIKNIFDDLGAAISDGMIDLTKIDFSKKSLREMERELEIEYFAKITRPLLTQKVKGIYRALANVHVVI</sequence>
<evidence type="ECO:0000313" key="10">
    <source>
        <dbReference type="Proteomes" id="UP000002016"/>
    </source>
</evidence>
<keyword evidence="5 9" id="KW-0269">Exonuclease</keyword>
<evidence type="ECO:0000259" key="8">
    <source>
        <dbReference type="Pfam" id="PF17768"/>
    </source>
</evidence>
<dbReference type="GO" id="GO:0008409">
    <property type="term" value="F:5'-3' exonuclease activity"/>
    <property type="evidence" value="ECO:0007669"/>
    <property type="project" value="InterPro"/>
</dbReference>
<dbReference type="InterPro" id="IPR041122">
    <property type="entry name" value="RecJ_OB"/>
</dbReference>
<dbReference type="Pfam" id="PF02272">
    <property type="entry name" value="DHHA1"/>
    <property type="match status" value="1"/>
</dbReference>
<dbReference type="GO" id="GO:0006281">
    <property type="term" value="P:DNA repair"/>
    <property type="evidence" value="ECO:0007669"/>
    <property type="project" value="InterPro"/>
</dbReference>
<dbReference type="SUPFAM" id="SSF64182">
    <property type="entry name" value="DHH phosphoesterases"/>
    <property type="match status" value="1"/>
</dbReference>
<dbReference type="Gene3D" id="3.10.310.30">
    <property type="match status" value="1"/>
</dbReference>
<keyword evidence="3" id="KW-0540">Nuclease</keyword>
<evidence type="ECO:0000256" key="3">
    <source>
        <dbReference type="ARBA" id="ARBA00022722"/>
    </source>
</evidence>
<protein>
    <recommendedName>
        <fullName evidence="2">Single-stranded-DNA-specific exonuclease RecJ</fullName>
    </recommendedName>
</protein>
<dbReference type="OrthoDB" id="9809852at2"/>
<evidence type="ECO:0000313" key="9">
    <source>
        <dbReference type="EMBL" id="ABV32938.1"/>
    </source>
</evidence>
<evidence type="ECO:0000259" key="6">
    <source>
        <dbReference type="Pfam" id="PF01368"/>
    </source>
</evidence>
<dbReference type="Gene3D" id="3.90.1640.30">
    <property type="match status" value="1"/>
</dbReference>
<reference evidence="9 10" key="2">
    <citation type="journal article" date="2009" name="Proc. Natl. Acad. Sci. U.S.A.">
        <title>On the chimeric nature, thermophilic origin, and phylogenetic placement of the Thermotogales.</title>
        <authorList>
            <person name="Zhaxybayeva O."/>
            <person name="Swithers K.S."/>
            <person name="Lapierre P."/>
            <person name="Fournier G.P."/>
            <person name="Bickhart D.M."/>
            <person name="DeBoy R.T."/>
            <person name="Nelson K.E."/>
            <person name="Nesbo C.L."/>
            <person name="Doolittle W.F."/>
            <person name="Gogarten J.P."/>
            <person name="Noll K.M."/>
        </authorList>
    </citation>
    <scope>NUCLEOTIDE SEQUENCE [LARGE SCALE GENOMIC DNA]</scope>
    <source>
        <strain evidence="10">ATCC BAA-301 / DSM 14385 / NBRC 107922 / TMO</strain>
    </source>
</reference>
<evidence type="ECO:0000256" key="2">
    <source>
        <dbReference type="ARBA" id="ARBA00019841"/>
    </source>
</evidence>
<dbReference type="EMBL" id="CP000812">
    <property type="protein sequence ID" value="ABV32938.1"/>
    <property type="molecule type" value="Genomic_DNA"/>
</dbReference>
<dbReference type="PANTHER" id="PTHR30255:SF2">
    <property type="entry name" value="SINGLE-STRANDED-DNA-SPECIFIC EXONUCLEASE RECJ"/>
    <property type="match status" value="1"/>
</dbReference>
<evidence type="ECO:0000256" key="5">
    <source>
        <dbReference type="ARBA" id="ARBA00022839"/>
    </source>
</evidence>
<organism evidence="9 10">
    <name type="scientific">Pseudothermotoga lettingae (strain ATCC BAA-301 / DSM 14385 / NBRC 107922 / TMO)</name>
    <name type="common">Thermotoga lettingae</name>
    <dbReference type="NCBI Taxonomy" id="416591"/>
    <lineage>
        <taxon>Bacteria</taxon>
        <taxon>Thermotogati</taxon>
        <taxon>Thermotogota</taxon>
        <taxon>Thermotogae</taxon>
        <taxon>Thermotogales</taxon>
        <taxon>Thermotogaceae</taxon>
        <taxon>Pseudothermotoga</taxon>
    </lineage>
</organism>
<dbReference type="Pfam" id="PF17768">
    <property type="entry name" value="RecJ_OB"/>
    <property type="match status" value="1"/>
</dbReference>